<dbReference type="OrthoDB" id="9803287at2"/>
<proteinExistence type="predicted"/>
<dbReference type="Pfam" id="PF13279">
    <property type="entry name" value="4HBT_2"/>
    <property type="match status" value="1"/>
</dbReference>
<dbReference type="EMBL" id="JENY01000015">
    <property type="protein sequence ID" value="EXL06824.1"/>
    <property type="molecule type" value="Genomic_DNA"/>
</dbReference>
<reference evidence="2 4" key="2">
    <citation type="submission" date="2019-03" db="EMBL/GenBank/DDBJ databases">
        <title>Genomic Encyclopedia of Type Strains, Phase IV (KMG-IV): sequencing the most valuable type-strain genomes for metagenomic binning, comparative biology and taxonomic classification.</title>
        <authorList>
            <person name="Goeker M."/>
        </authorList>
    </citation>
    <scope>NUCLEOTIDE SEQUENCE [LARGE SCALE GENOMIC DNA]</scope>
    <source>
        <strain evidence="2 4">DSM 11603</strain>
    </source>
</reference>
<dbReference type="Proteomes" id="UP000019849">
    <property type="component" value="Unassembled WGS sequence"/>
</dbReference>
<name>A0A011T5I8_9HYPH</name>
<keyword evidence="2" id="KW-0378">Hydrolase</keyword>
<comment type="caution">
    <text evidence="1">The sequence shown here is derived from an EMBL/GenBank/DDBJ whole genome shotgun (WGS) entry which is preliminary data.</text>
</comment>
<dbReference type="Proteomes" id="UP000294958">
    <property type="component" value="Unassembled WGS sequence"/>
</dbReference>
<dbReference type="Gene3D" id="3.10.129.10">
    <property type="entry name" value="Hotdog Thioesterase"/>
    <property type="match status" value="1"/>
</dbReference>
<dbReference type="CDD" id="cd00586">
    <property type="entry name" value="4HBT"/>
    <property type="match status" value="1"/>
</dbReference>
<dbReference type="InterPro" id="IPR029069">
    <property type="entry name" value="HotDog_dom_sf"/>
</dbReference>
<evidence type="ECO:0000313" key="4">
    <source>
        <dbReference type="Proteomes" id="UP000294958"/>
    </source>
</evidence>
<keyword evidence="4" id="KW-1185">Reference proteome</keyword>
<reference evidence="1 3" key="1">
    <citation type="submission" date="2014-02" db="EMBL/GenBank/DDBJ databases">
        <title>Aquamicrobium defluvii Genome sequencing.</title>
        <authorList>
            <person name="Wang X."/>
        </authorList>
    </citation>
    <scope>NUCLEOTIDE SEQUENCE [LARGE SCALE GENOMIC DNA]</scope>
    <source>
        <strain evidence="1 3">W13Z1</strain>
    </source>
</reference>
<dbReference type="HOGENOM" id="CLU_101141_6_0_5"/>
<dbReference type="SUPFAM" id="SSF54637">
    <property type="entry name" value="Thioesterase/thiol ester dehydrase-isomerase"/>
    <property type="match status" value="1"/>
</dbReference>
<dbReference type="eggNOG" id="COG0824">
    <property type="taxonomic scope" value="Bacteria"/>
</dbReference>
<dbReference type="AlphaFoldDB" id="A0A011T5I8"/>
<protein>
    <submittedName>
        <fullName evidence="2">Acyl-CoA thioester hydrolase</fullName>
    </submittedName>
</protein>
<accession>A0A011T5I8</accession>
<dbReference type="EMBL" id="SNZF01000007">
    <property type="protein sequence ID" value="TDR35861.1"/>
    <property type="molecule type" value="Genomic_DNA"/>
</dbReference>
<dbReference type="STRING" id="69279.BG36_05655"/>
<sequence>MTGRRAAASFTRAATVGKEWIDYNGHMADFAYAIAFSETVTAYMDAIGLDAACRAATGSTLYTLDMRTGYLRECHEGDALSLTLHVLEADAKRLHAYLEMHNAAGTLLAWNEQVLLHVSQAGGQPKAAAFPAEVAALLALAVSDSAEILPLPHIERRIGLSRS</sequence>
<evidence type="ECO:0000313" key="3">
    <source>
        <dbReference type="Proteomes" id="UP000019849"/>
    </source>
</evidence>
<dbReference type="GO" id="GO:0016787">
    <property type="term" value="F:hydrolase activity"/>
    <property type="evidence" value="ECO:0007669"/>
    <property type="project" value="UniProtKB-KW"/>
</dbReference>
<gene>
    <name evidence="1" type="ORF">BG36_05655</name>
    <name evidence="2" type="ORF">DES43_10729</name>
</gene>
<organism evidence="1 3">
    <name type="scientific">Aquamicrobium defluvii</name>
    <dbReference type="NCBI Taxonomy" id="69279"/>
    <lineage>
        <taxon>Bacteria</taxon>
        <taxon>Pseudomonadati</taxon>
        <taxon>Pseudomonadota</taxon>
        <taxon>Alphaproteobacteria</taxon>
        <taxon>Hyphomicrobiales</taxon>
        <taxon>Phyllobacteriaceae</taxon>
        <taxon>Aquamicrobium</taxon>
    </lineage>
</organism>
<evidence type="ECO:0000313" key="2">
    <source>
        <dbReference type="EMBL" id="TDR35861.1"/>
    </source>
</evidence>
<dbReference type="PATRIC" id="fig|69279.3.peg.2518"/>
<evidence type="ECO:0000313" key="1">
    <source>
        <dbReference type="EMBL" id="EXL06824.1"/>
    </source>
</evidence>
<dbReference type="RefSeq" id="WP_035027028.1">
    <property type="nucleotide sequence ID" value="NZ_KK073888.1"/>
</dbReference>